<dbReference type="GO" id="GO:0006364">
    <property type="term" value="P:rRNA processing"/>
    <property type="evidence" value="ECO:0007669"/>
    <property type="project" value="InterPro"/>
</dbReference>
<keyword evidence="3" id="KW-1185">Reference proteome</keyword>
<dbReference type="PROSITE" id="PS50833">
    <property type="entry name" value="BRIX"/>
    <property type="match status" value="1"/>
</dbReference>
<evidence type="ECO:0000313" key="3">
    <source>
        <dbReference type="Proteomes" id="UP000013307"/>
    </source>
</evidence>
<dbReference type="Gene3D" id="3.40.50.10480">
    <property type="entry name" value="Probable brix-domain ribosomal biogenesis protein"/>
    <property type="match status" value="1"/>
</dbReference>
<name>N0BNJ0_9EURY</name>
<dbReference type="HOGENOM" id="CLU_107897_2_0_2"/>
<dbReference type="GO" id="GO:0019843">
    <property type="term" value="F:rRNA binding"/>
    <property type="evidence" value="ECO:0007669"/>
    <property type="project" value="InterPro"/>
</dbReference>
<accession>N0BNJ0</accession>
<dbReference type="SUPFAM" id="SSF52954">
    <property type="entry name" value="Class II aaRS ABD-related"/>
    <property type="match status" value="1"/>
</dbReference>
<dbReference type="SMART" id="SM00879">
    <property type="entry name" value="Brix"/>
    <property type="match status" value="1"/>
</dbReference>
<dbReference type="EMBL" id="CP005290">
    <property type="protein sequence ID" value="AGK61885.1"/>
    <property type="molecule type" value="Genomic_DNA"/>
</dbReference>
<dbReference type="OrthoDB" id="117530at2157"/>
<evidence type="ECO:0000259" key="1">
    <source>
        <dbReference type="PROSITE" id="PS50833"/>
    </source>
</evidence>
<dbReference type="STRING" id="387631.Asulf_01919"/>
<dbReference type="RefSeq" id="WP_015591481.1">
    <property type="nucleotide sequence ID" value="NC_021169.1"/>
</dbReference>
<dbReference type="InterPro" id="IPR007109">
    <property type="entry name" value="Brix"/>
</dbReference>
<dbReference type="eggNOG" id="arCOG03247">
    <property type="taxonomic scope" value="Archaea"/>
</dbReference>
<gene>
    <name evidence="2" type="ORF">Asulf_01919</name>
</gene>
<sequence length="157" mass="18170">MILTTSRKPGRKTRTLAKFLAKFMNWKYISRGKKSLEKVYSLSPDVAILEEIKGNPSILRIIKNGREVFSMRFNPGKIEKVKMDNSPVFFSGDVWFDPLIFDAVPVSFAGKKMKKKFKAMGALKKEILVKKDRNKYHMLFNYSGRLVGKLIVMRSMR</sequence>
<proteinExistence type="predicted"/>
<dbReference type="Proteomes" id="UP000013307">
    <property type="component" value="Chromosome"/>
</dbReference>
<organism evidence="2 3">
    <name type="scientific">Archaeoglobus sulfaticallidus PM70-1</name>
    <dbReference type="NCBI Taxonomy" id="387631"/>
    <lineage>
        <taxon>Archaea</taxon>
        <taxon>Methanobacteriati</taxon>
        <taxon>Methanobacteriota</taxon>
        <taxon>Archaeoglobi</taxon>
        <taxon>Archaeoglobales</taxon>
        <taxon>Archaeoglobaceae</taxon>
        <taxon>Archaeoglobus</taxon>
    </lineage>
</organism>
<dbReference type="KEGG" id="ast:Asulf_01919"/>
<protein>
    <recommendedName>
        <fullName evidence="1">Brix domain-containing protein</fullName>
    </recommendedName>
</protein>
<dbReference type="AlphaFoldDB" id="N0BNJ0"/>
<evidence type="ECO:0000313" key="2">
    <source>
        <dbReference type="EMBL" id="AGK61885.1"/>
    </source>
</evidence>
<dbReference type="GeneID" id="15393553"/>
<reference evidence="2 3" key="1">
    <citation type="journal article" date="2013" name="Genome Announc.">
        <title>Complete Genome Sequence of the Thermophilic and Facultatively Chemolithoautotrophic Sulfate Reducer Archaeoglobus sulfaticallidus Strain PM70-1T.</title>
        <authorList>
            <person name="Stokke R."/>
            <person name="Hocking W.P."/>
            <person name="Steinsbu B.O."/>
            <person name="Steen I.H."/>
        </authorList>
    </citation>
    <scope>NUCLEOTIDE SEQUENCE [LARGE SCALE GENOMIC DNA]</scope>
    <source>
        <strain evidence="2">PM70-1</strain>
    </source>
</reference>
<feature type="domain" description="Brix" evidence="1">
    <location>
        <begin position="1"/>
        <end position="157"/>
    </location>
</feature>